<reference evidence="4 5" key="1">
    <citation type="submission" date="2020-05" db="EMBL/GenBank/DDBJ databases">
        <authorList>
            <person name="Niu N."/>
        </authorList>
    </citation>
    <scope>NUCLEOTIDE SEQUENCE [LARGE SCALE GENOMIC DNA]</scope>
    <source>
        <strain evidence="4 5">3340-03</strain>
    </source>
</reference>
<sequence>MFLRSHRLYVFTMLVLPIMAGCTTQTDWLQKKRHYPDWEFSARQVNSYSFAWEMQGDSQVLPLQVFSTQDEVWLQFEQGQVIPAILSIDPQTQAEQVLKIHRNPPYIVLKGHYSQLRLRWQDKEAIVWHRPR</sequence>
<name>A0A849P5R3_9BURK</name>
<keyword evidence="2 3" id="KW-0732">Signal</keyword>
<evidence type="ECO:0000256" key="3">
    <source>
        <dbReference type="SAM" id="SignalP"/>
    </source>
</evidence>
<dbReference type="Pfam" id="PF03524">
    <property type="entry name" value="CagX"/>
    <property type="match status" value="1"/>
</dbReference>
<comment type="caution">
    <text evidence="4">The sequence shown here is derived from an EMBL/GenBank/DDBJ whole genome shotgun (WGS) entry which is preliminary data.</text>
</comment>
<dbReference type="Gene3D" id="2.60.40.2500">
    <property type="match status" value="1"/>
</dbReference>
<dbReference type="CDD" id="cd06911">
    <property type="entry name" value="VirB9_CagX_TrbG"/>
    <property type="match status" value="1"/>
</dbReference>
<dbReference type="EMBL" id="JABGBN010000003">
    <property type="protein sequence ID" value="NOL51684.1"/>
    <property type="molecule type" value="Genomic_DNA"/>
</dbReference>
<dbReference type="InterPro" id="IPR033645">
    <property type="entry name" value="VirB9/CagX/TrbG_C"/>
</dbReference>
<gene>
    <name evidence="4" type="ORF">HKX39_05805</name>
</gene>
<dbReference type="InterPro" id="IPR038161">
    <property type="entry name" value="VirB9/CagX/TrbG_C_sf"/>
</dbReference>
<keyword evidence="5" id="KW-1185">Reference proteome</keyword>
<feature type="signal peptide" evidence="3">
    <location>
        <begin position="1"/>
        <end position="20"/>
    </location>
</feature>
<dbReference type="AlphaFoldDB" id="A0A849P5R3"/>
<protein>
    <submittedName>
        <fullName evidence="4">TrbG/VirB9 family P-type conjugative transfer protein</fullName>
    </submittedName>
</protein>
<accession>A0A849P5R3</accession>
<feature type="chain" id="PRO_5032529611" evidence="3">
    <location>
        <begin position="21"/>
        <end position="132"/>
    </location>
</feature>
<dbReference type="InterPro" id="IPR010258">
    <property type="entry name" value="Conjugal_tfr_TrbG/VirB9/CagX"/>
</dbReference>
<evidence type="ECO:0000256" key="1">
    <source>
        <dbReference type="ARBA" id="ARBA00006135"/>
    </source>
</evidence>
<comment type="similarity">
    <text evidence="1">Belongs to the TrbG/VirB9 family.</text>
</comment>
<evidence type="ECO:0000313" key="5">
    <source>
        <dbReference type="Proteomes" id="UP000537862"/>
    </source>
</evidence>
<dbReference type="Proteomes" id="UP000537862">
    <property type="component" value="Unassembled WGS sequence"/>
</dbReference>
<dbReference type="PROSITE" id="PS51257">
    <property type="entry name" value="PROKAR_LIPOPROTEIN"/>
    <property type="match status" value="1"/>
</dbReference>
<evidence type="ECO:0000256" key="2">
    <source>
        <dbReference type="ARBA" id="ARBA00022729"/>
    </source>
</evidence>
<evidence type="ECO:0000313" key="4">
    <source>
        <dbReference type="EMBL" id="NOL51684.1"/>
    </source>
</evidence>
<dbReference type="RefSeq" id="WP_171680381.1">
    <property type="nucleotide sequence ID" value="NZ_JABGBN010000003.1"/>
</dbReference>
<proteinExistence type="inferred from homology"/>
<organism evidence="4 5">
    <name type="scientific">Pelistega suis</name>
    <dbReference type="NCBI Taxonomy" id="1631957"/>
    <lineage>
        <taxon>Bacteria</taxon>
        <taxon>Pseudomonadati</taxon>
        <taxon>Pseudomonadota</taxon>
        <taxon>Betaproteobacteria</taxon>
        <taxon>Burkholderiales</taxon>
        <taxon>Alcaligenaceae</taxon>
        <taxon>Pelistega</taxon>
    </lineage>
</organism>